<dbReference type="InterPro" id="IPR002078">
    <property type="entry name" value="Sigma_54_int"/>
</dbReference>
<dbReference type="SUPFAM" id="SSF46689">
    <property type="entry name" value="Homeodomain-like"/>
    <property type="match status" value="1"/>
</dbReference>
<dbReference type="SMART" id="SM00448">
    <property type="entry name" value="REC"/>
    <property type="match status" value="1"/>
</dbReference>
<dbReference type="Gene3D" id="1.10.10.60">
    <property type="entry name" value="Homeodomain-like"/>
    <property type="match status" value="1"/>
</dbReference>
<feature type="modified residue" description="4-aspartylphosphate" evidence="7">
    <location>
        <position position="91"/>
    </location>
</feature>
<dbReference type="Gene3D" id="1.10.8.60">
    <property type="match status" value="1"/>
</dbReference>
<evidence type="ECO:0000259" key="8">
    <source>
        <dbReference type="PROSITE" id="PS50045"/>
    </source>
</evidence>
<evidence type="ECO:0000256" key="5">
    <source>
        <dbReference type="ARBA" id="ARBA00023159"/>
    </source>
</evidence>
<dbReference type="InterPro" id="IPR002197">
    <property type="entry name" value="HTH_Fis"/>
</dbReference>
<evidence type="ECO:0000256" key="2">
    <source>
        <dbReference type="ARBA" id="ARBA00022840"/>
    </source>
</evidence>
<dbReference type="SUPFAM" id="SSF52540">
    <property type="entry name" value="P-loop containing nucleoside triphosphate hydrolases"/>
    <property type="match status" value="1"/>
</dbReference>
<dbReference type="SMART" id="SM00382">
    <property type="entry name" value="AAA"/>
    <property type="match status" value="1"/>
</dbReference>
<dbReference type="PANTHER" id="PTHR32071:SF122">
    <property type="entry name" value="SIGMA FACTOR"/>
    <property type="match status" value="1"/>
</dbReference>
<keyword evidence="1" id="KW-0547">Nucleotide-binding</keyword>
<dbReference type="PROSITE" id="PS50110">
    <property type="entry name" value="RESPONSE_REGULATORY"/>
    <property type="match status" value="1"/>
</dbReference>
<protein>
    <submittedName>
        <fullName evidence="10">Sigma-54-dependent Fis family transcriptional regulator</fullName>
    </submittedName>
</protein>
<dbReference type="GO" id="GO:0000160">
    <property type="term" value="P:phosphorelay signal transduction system"/>
    <property type="evidence" value="ECO:0007669"/>
    <property type="project" value="InterPro"/>
</dbReference>
<dbReference type="PROSITE" id="PS00675">
    <property type="entry name" value="SIGMA54_INTERACT_1"/>
    <property type="match status" value="1"/>
</dbReference>
<sequence>MACRAAYRLRRQDRGRPRPCIPLCLGDRSVVADPSDIQRILIVEDDPFNGPYAQQLLQAAGYKTDLVVSAEDAWRFLETESQEPPDTIVLDVNLPGMDGMTFAEKVKAHPDFQYIPIIIFTVHDSLEHKIQGLNKGGDDYLTKPYEPDELIARVNAMLRIRRLYLSLRHERQVNQKLALTLDRSERIGDLLGRSPAMRRISELILDISATDSHVLIQGESGTGKEVIARVIHQESKRSKGPFVVVNCAAYAETLLQSELFGHEKGAFTGAIRRKPGRFEQAAGGTIFLDEIGEVSLPTQVVLLRVIQDRKFERVGGEQTLTTDARIIAATNRDLADAMARGAFREDLYWRLNVIPIRVPPLRERKEDIPQLVNNFVERFNKQLGKNIQGFTKEAMDMLFTHHWPGNVRELENAVERAVVLAKGTYIRPEDLPELLQVNVLKLREPGAPKSLQSLERDHVLAVLTKCNGNKFKAAKMMGISRSTLYSKIKKHGLTSAYK</sequence>
<dbReference type="PRINTS" id="PR01590">
    <property type="entry name" value="HTHFIS"/>
</dbReference>
<dbReference type="FunFam" id="3.40.50.300:FF:000006">
    <property type="entry name" value="DNA-binding transcriptional regulator NtrC"/>
    <property type="match status" value="1"/>
</dbReference>
<gene>
    <name evidence="10" type="ORF">ENV54_10905</name>
</gene>
<evidence type="ECO:0000259" key="9">
    <source>
        <dbReference type="PROSITE" id="PS50110"/>
    </source>
</evidence>
<keyword evidence="3" id="KW-0805">Transcription regulation</keyword>
<dbReference type="GO" id="GO:0043565">
    <property type="term" value="F:sequence-specific DNA binding"/>
    <property type="evidence" value="ECO:0007669"/>
    <property type="project" value="InterPro"/>
</dbReference>
<dbReference type="PROSITE" id="PS00688">
    <property type="entry name" value="SIGMA54_INTERACT_3"/>
    <property type="match status" value="1"/>
</dbReference>
<dbReference type="InterPro" id="IPR025944">
    <property type="entry name" value="Sigma_54_int_dom_CS"/>
</dbReference>
<keyword evidence="5" id="KW-0010">Activator</keyword>
<dbReference type="InterPro" id="IPR011006">
    <property type="entry name" value="CheY-like_superfamily"/>
</dbReference>
<feature type="domain" description="Response regulatory" evidence="9">
    <location>
        <begin position="39"/>
        <end position="158"/>
    </location>
</feature>
<dbReference type="PROSITE" id="PS00676">
    <property type="entry name" value="SIGMA54_INTERACT_2"/>
    <property type="match status" value="1"/>
</dbReference>
<keyword evidence="2" id="KW-0067">ATP-binding</keyword>
<dbReference type="GO" id="GO:0005524">
    <property type="term" value="F:ATP binding"/>
    <property type="evidence" value="ECO:0007669"/>
    <property type="project" value="UniProtKB-KW"/>
</dbReference>
<dbReference type="InterPro" id="IPR003593">
    <property type="entry name" value="AAA+_ATPase"/>
</dbReference>
<evidence type="ECO:0000256" key="4">
    <source>
        <dbReference type="ARBA" id="ARBA00023125"/>
    </source>
</evidence>
<dbReference type="InterPro" id="IPR001789">
    <property type="entry name" value="Sig_transdc_resp-reg_receiver"/>
</dbReference>
<reference evidence="10" key="1">
    <citation type="journal article" date="2020" name="mSystems">
        <title>Genome- and Community-Level Interaction Insights into Carbon Utilization and Element Cycling Functions of Hydrothermarchaeota in Hydrothermal Sediment.</title>
        <authorList>
            <person name="Zhou Z."/>
            <person name="Liu Y."/>
            <person name="Xu W."/>
            <person name="Pan J."/>
            <person name="Luo Z.H."/>
            <person name="Li M."/>
        </authorList>
    </citation>
    <scope>NUCLEOTIDE SEQUENCE [LARGE SCALE GENOMIC DNA]</scope>
    <source>
        <strain evidence="10">SpSt-769</strain>
    </source>
</reference>
<dbReference type="InterPro" id="IPR009057">
    <property type="entry name" value="Homeodomain-like_sf"/>
</dbReference>
<dbReference type="Pfam" id="PF25601">
    <property type="entry name" value="AAA_lid_14"/>
    <property type="match status" value="1"/>
</dbReference>
<dbReference type="InterPro" id="IPR025662">
    <property type="entry name" value="Sigma_54_int_dom_ATP-bd_1"/>
</dbReference>
<dbReference type="InterPro" id="IPR027417">
    <property type="entry name" value="P-loop_NTPase"/>
</dbReference>
<dbReference type="FunFam" id="1.10.8.60:FF:000014">
    <property type="entry name" value="DNA-binding transcriptional regulator NtrC"/>
    <property type="match status" value="1"/>
</dbReference>
<evidence type="ECO:0000256" key="7">
    <source>
        <dbReference type="PROSITE-ProRule" id="PRU00169"/>
    </source>
</evidence>
<dbReference type="PANTHER" id="PTHR32071">
    <property type="entry name" value="TRANSCRIPTIONAL REGULATORY PROTEIN"/>
    <property type="match status" value="1"/>
</dbReference>
<dbReference type="PROSITE" id="PS50045">
    <property type="entry name" value="SIGMA54_INTERACT_4"/>
    <property type="match status" value="1"/>
</dbReference>
<dbReference type="Pfam" id="PF00158">
    <property type="entry name" value="Sigma54_activat"/>
    <property type="match status" value="1"/>
</dbReference>
<evidence type="ECO:0000256" key="3">
    <source>
        <dbReference type="ARBA" id="ARBA00023015"/>
    </source>
</evidence>
<proteinExistence type="predicted"/>
<dbReference type="InterPro" id="IPR025943">
    <property type="entry name" value="Sigma_54_int_dom_ATP-bd_2"/>
</dbReference>
<keyword evidence="4" id="KW-0238">DNA-binding</keyword>
<dbReference type="Pfam" id="PF02954">
    <property type="entry name" value="HTH_8"/>
    <property type="match status" value="1"/>
</dbReference>
<dbReference type="CDD" id="cd00009">
    <property type="entry name" value="AAA"/>
    <property type="match status" value="1"/>
</dbReference>
<dbReference type="Pfam" id="PF00072">
    <property type="entry name" value="Response_reg"/>
    <property type="match status" value="1"/>
</dbReference>
<evidence type="ECO:0000313" key="10">
    <source>
        <dbReference type="EMBL" id="HGH61795.1"/>
    </source>
</evidence>
<dbReference type="AlphaFoldDB" id="A0A7C4EYF1"/>
<name>A0A7C4EYF1_9BACT</name>
<organism evidence="10">
    <name type="scientific">Desulfomonile tiedjei</name>
    <dbReference type="NCBI Taxonomy" id="2358"/>
    <lineage>
        <taxon>Bacteria</taxon>
        <taxon>Pseudomonadati</taxon>
        <taxon>Thermodesulfobacteriota</taxon>
        <taxon>Desulfomonilia</taxon>
        <taxon>Desulfomonilales</taxon>
        <taxon>Desulfomonilaceae</taxon>
        <taxon>Desulfomonile</taxon>
    </lineage>
</organism>
<dbReference type="InterPro" id="IPR058031">
    <property type="entry name" value="AAA_lid_NorR"/>
</dbReference>
<dbReference type="EMBL" id="DTGT01000352">
    <property type="protein sequence ID" value="HGH61795.1"/>
    <property type="molecule type" value="Genomic_DNA"/>
</dbReference>
<dbReference type="Gene3D" id="3.40.50.300">
    <property type="entry name" value="P-loop containing nucleotide triphosphate hydrolases"/>
    <property type="match status" value="1"/>
</dbReference>
<keyword evidence="6" id="KW-0804">Transcription</keyword>
<evidence type="ECO:0000256" key="6">
    <source>
        <dbReference type="ARBA" id="ARBA00023163"/>
    </source>
</evidence>
<keyword evidence="7" id="KW-0597">Phosphoprotein</keyword>
<evidence type="ECO:0000256" key="1">
    <source>
        <dbReference type="ARBA" id="ARBA00022741"/>
    </source>
</evidence>
<dbReference type="GO" id="GO:0006355">
    <property type="term" value="P:regulation of DNA-templated transcription"/>
    <property type="evidence" value="ECO:0007669"/>
    <property type="project" value="InterPro"/>
</dbReference>
<dbReference type="SUPFAM" id="SSF52172">
    <property type="entry name" value="CheY-like"/>
    <property type="match status" value="1"/>
</dbReference>
<feature type="domain" description="Sigma-54 factor interaction" evidence="8">
    <location>
        <begin position="190"/>
        <end position="419"/>
    </location>
</feature>
<comment type="caution">
    <text evidence="10">The sequence shown here is derived from an EMBL/GenBank/DDBJ whole genome shotgun (WGS) entry which is preliminary data.</text>
</comment>
<accession>A0A7C4EYF1</accession>
<dbReference type="Gene3D" id="3.40.50.2300">
    <property type="match status" value="1"/>
</dbReference>